<dbReference type="SUPFAM" id="SSF49899">
    <property type="entry name" value="Concanavalin A-like lectins/glucanases"/>
    <property type="match status" value="1"/>
</dbReference>
<name>A0ABQ6HWQ2_9MICO</name>
<dbReference type="Gene3D" id="2.60.40.10">
    <property type="entry name" value="Immunoglobulins"/>
    <property type="match status" value="1"/>
</dbReference>
<dbReference type="InterPro" id="IPR013783">
    <property type="entry name" value="Ig-like_fold"/>
</dbReference>
<dbReference type="InterPro" id="IPR018905">
    <property type="entry name" value="A-galactase_NEW3"/>
</dbReference>
<dbReference type="Gene3D" id="2.60.120.260">
    <property type="entry name" value="Galactose-binding domain-like"/>
    <property type="match status" value="1"/>
</dbReference>
<dbReference type="InterPro" id="IPR013320">
    <property type="entry name" value="ConA-like_dom_sf"/>
</dbReference>
<dbReference type="Gene3D" id="2.60.120.200">
    <property type="match status" value="1"/>
</dbReference>
<dbReference type="InterPro" id="IPR006558">
    <property type="entry name" value="LamG-like"/>
</dbReference>
<evidence type="ECO:0000256" key="2">
    <source>
        <dbReference type="ARBA" id="ARBA00023157"/>
    </source>
</evidence>
<evidence type="ECO:0000259" key="3">
    <source>
        <dbReference type="SMART" id="SM00560"/>
    </source>
</evidence>
<comment type="caution">
    <text evidence="4">The sequence shown here is derived from an EMBL/GenBank/DDBJ whole genome shotgun (WGS) entry which is preliminary data.</text>
</comment>
<dbReference type="EMBL" id="BSUK01000001">
    <property type="protein sequence ID" value="GMA22945.1"/>
    <property type="molecule type" value="Genomic_DNA"/>
</dbReference>
<reference evidence="5" key="1">
    <citation type="journal article" date="2019" name="Int. J. Syst. Evol. Microbiol.">
        <title>The Global Catalogue of Microorganisms (GCM) 10K type strain sequencing project: providing services to taxonomists for standard genome sequencing and annotation.</title>
        <authorList>
            <consortium name="The Broad Institute Genomics Platform"/>
            <consortium name="The Broad Institute Genome Sequencing Center for Infectious Disease"/>
            <person name="Wu L."/>
            <person name="Ma J."/>
        </authorList>
    </citation>
    <scope>NUCLEOTIDE SEQUENCE [LARGE SCALE GENOMIC DNA]</scope>
    <source>
        <strain evidence="5">NBRC 106348</strain>
    </source>
</reference>
<dbReference type="Proteomes" id="UP001157091">
    <property type="component" value="Unassembled WGS sequence"/>
</dbReference>
<organism evidence="4 5">
    <name type="scientific">Luteimicrobium album</name>
    <dbReference type="NCBI Taxonomy" id="1054550"/>
    <lineage>
        <taxon>Bacteria</taxon>
        <taxon>Bacillati</taxon>
        <taxon>Actinomycetota</taxon>
        <taxon>Actinomycetes</taxon>
        <taxon>Micrococcales</taxon>
        <taxon>Luteimicrobium</taxon>
    </lineage>
</organism>
<accession>A0ABQ6HWQ2</accession>
<evidence type="ECO:0000256" key="1">
    <source>
        <dbReference type="ARBA" id="ARBA00022729"/>
    </source>
</evidence>
<keyword evidence="5" id="KW-1185">Reference proteome</keyword>
<evidence type="ECO:0000313" key="5">
    <source>
        <dbReference type="Proteomes" id="UP001157091"/>
    </source>
</evidence>
<dbReference type="Pfam" id="PF10633">
    <property type="entry name" value="NPCBM_assoc"/>
    <property type="match status" value="1"/>
</dbReference>
<sequence>MPRQARSTKAPVGNDLNRITFPALTTSKIRLLFTNPSGAFVGVSELQSWSASSTDAAVTVGGAGASGSVVVSDATTVSVTVRATGKRSLTSPRVALAVPDGWTARPTGSRPGVVHAGRDATWRFTVAAPADAAPGSAATLTATATYRAGPAAESTHRRQALRVAFPPGHQNPVGAWSLDEGSGTVAHDVAGGHDATLTGGATWTAGRDAAACTALQLSGSGQAAQTNVPVLDTAGSFTASAWVRLDRLGSWATAVSQDGDVSSGFYLQYSQADNRFAFSTSEGRALADAVPETGRWYHLVGVHDADQGTYTLYVDGVRQAKVWAQAAGDAAAGRFAIGRGFSGGGPSDFWPGAVDQVSVWGRALTSSEVAALA</sequence>
<dbReference type="SMART" id="SM00560">
    <property type="entry name" value="LamGL"/>
    <property type="match status" value="1"/>
</dbReference>
<evidence type="ECO:0000313" key="4">
    <source>
        <dbReference type="EMBL" id="GMA22945.1"/>
    </source>
</evidence>
<dbReference type="Pfam" id="PF13385">
    <property type="entry name" value="Laminin_G_3"/>
    <property type="match status" value="1"/>
</dbReference>
<proteinExistence type="predicted"/>
<keyword evidence="1" id="KW-0732">Signal</keyword>
<keyword evidence="2" id="KW-1015">Disulfide bond</keyword>
<protein>
    <recommendedName>
        <fullName evidence="3">LamG-like jellyroll fold domain-containing protein</fullName>
    </recommendedName>
</protein>
<feature type="domain" description="LamG-like jellyroll fold" evidence="3">
    <location>
        <begin position="235"/>
        <end position="367"/>
    </location>
</feature>
<gene>
    <name evidence="4" type="ORF">GCM10025864_07040</name>
</gene>